<reference evidence="4 5" key="1">
    <citation type="submission" date="2024-04" db="EMBL/GenBank/DDBJ databases">
        <title>Isolation of an actinomycete strain from pig manure.</title>
        <authorList>
            <person name="Gong T."/>
            <person name="Yu Z."/>
            <person name="An M."/>
            <person name="Wei C."/>
            <person name="Yang W."/>
            <person name="Liu L."/>
        </authorList>
    </citation>
    <scope>NUCLEOTIDE SEQUENCE [LARGE SCALE GENOMIC DNA]</scope>
    <source>
        <strain evidence="4 5">ZF39</strain>
    </source>
</reference>
<dbReference type="InterPro" id="IPR002477">
    <property type="entry name" value="Peptidoglycan-bd-like"/>
</dbReference>
<dbReference type="InterPro" id="IPR036365">
    <property type="entry name" value="PGBD-like_sf"/>
</dbReference>
<dbReference type="InterPro" id="IPR002901">
    <property type="entry name" value="MGlyc_endo_b_GlcNAc-like_dom"/>
</dbReference>
<dbReference type="PANTHER" id="PTHR33308:SF9">
    <property type="entry name" value="PEPTIDOGLYCAN HYDROLASE FLGJ"/>
    <property type="match status" value="1"/>
</dbReference>
<evidence type="ECO:0000256" key="1">
    <source>
        <dbReference type="ARBA" id="ARBA00022801"/>
    </source>
</evidence>
<keyword evidence="2" id="KW-0732">Signal</keyword>
<protein>
    <submittedName>
        <fullName evidence="4">Glucosaminidase domain-containing protein</fullName>
    </submittedName>
</protein>
<dbReference type="InterPro" id="IPR051056">
    <property type="entry name" value="Glycosyl_Hydrolase_73"/>
</dbReference>
<dbReference type="PANTHER" id="PTHR33308">
    <property type="entry name" value="PEPTIDOGLYCAN HYDROLASE FLGJ"/>
    <property type="match status" value="1"/>
</dbReference>
<evidence type="ECO:0000313" key="5">
    <source>
        <dbReference type="Proteomes" id="UP001442841"/>
    </source>
</evidence>
<dbReference type="SUPFAM" id="SSF47090">
    <property type="entry name" value="PGBD-like"/>
    <property type="match status" value="2"/>
</dbReference>
<dbReference type="Gene3D" id="1.10.101.10">
    <property type="entry name" value="PGBD-like superfamily/PGBD"/>
    <property type="match status" value="2"/>
</dbReference>
<evidence type="ECO:0000259" key="3">
    <source>
        <dbReference type="SMART" id="SM00047"/>
    </source>
</evidence>
<keyword evidence="5" id="KW-1185">Reference proteome</keyword>
<dbReference type="EMBL" id="CP154795">
    <property type="protein sequence ID" value="XAN05876.1"/>
    <property type="molecule type" value="Genomic_DNA"/>
</dbReference>
<feature type="signal peptide" evidence="2">
    <location>
        <begin position="1"/>
        <end position="23"/>
    </location>
</feature>
<organism evidence="4 5">
    <name type="scientific">Ammonicoccus fulvus</name>
    <dbReference type="NCBI Taxonomy" id="3138240"/>
    <lineage>
        <taxon>Bacteria</taxon>
        <taxon>Bacillati</taxon>
        <taxon>Actinomycetota</taxon>
        <taxon>Actinomycetes</taxon>
        <taxon>Propionibacteriales</taxon>
        <taxon>Propionibacteriaceae</taxon>
        <taxon>Ammonicoccus</taxon>
    </lineage>
</organism>
<dbReference type="PRINTS" id="PR01002">
    <property type="entry name" value="FLGFLGJ"/>
</dbReference>
<sequence length="323" mass="35057">MRLPQIRLVLLLVSAVLVTTVVANLAACQQAATPLLTNGATGLRVTGLQWLLNAERADVGVTGTYAGQTAAAVRGFQGASGLEPTGEVDRATFTRLTPDAKLGDRGLRVRAVQTLLNLQGQPTGVYDDFDAATAEKVRAFHAAKDLDDTGAVDRATWDALFEGESTGPTVSEADQFFETIAPHAREAKHAFGVPAAVSMAQSAQETGWGRSAPGNNYFGVKCHGRPASVVKYDCIDHRTNEWENGEKIEITDSFRTYASMRDSVMDYANFLKSNSRYAPAFRFSNDPDAFARELQVAGYATDPTYADSLIDIMKQRDLYAYDR</sequence>
<dbReference type="RefSeq" id="WP_425307311.1">
    <property type="nucleotide sequence ID" value="NZ_CP154795.1"/>
</dbReference>
<evidence type="ECO:0000313" key="4">
    <source>
        <dbReference type="EMBL" id="XAN05876.1"/>
    </source>
</evidence>
<feature type="domain" description="Mannosyl-glycoprotein endo-beta-N-acetylglucosamidase-like" evidence="3">
    <location>
        <begin position="169"/>
        <end position="322"/>
    </location>
</feature>
<feature type="chain" id="PRO_5047314917" evidence="2">
    <location>
        <begin position="24"/>
        <end position="323"/>
    </location>
</feature>
<name>A0ABZ3FIN5_9ACTN</name>
<dbReference type="InterPro" id="IPR036366">
    <property type="entry name" value="PGBDSf"/>
</dbReference>
<keyword evidence="1" id="KW-0378">Hydrolase</keyword>
<gene>
    <name evidence="4" type="ORF">AADG42_00655</name>
</gene>
<evidence type="ECO:0000256" key="2">
    <source>
        <dbReference type="SAM" id="SignalP"/>
    </source>
</evidence>
<dbReference type="Pfam" id="PF01832">
    <property type="entry name" value="Glucosaminidase"/>
    <property type="match status" value="1"/>
</dbReference>
<proteinExistence type="predicted"/>
<accession>A0ABZ3FIN5</accession>
<dbReference type="Gene3D" id="1.10.530.10">
    <property type="match status" value="1"/>
</dbReference>
<dbReference type="SMART" id="SM00047">
    <property type="entry name" value="LYZ2"/>
    <property type="match status" value="1"/>
</dbReference>
<dbReference type="Proteomes" id="UP001442841">
    <property type="component" value="Chromosome"/>
</dbReference>
<dbReference type="Pfam" id="PF01471">
    <property type="entry name" value="PG_binding_1"/>
    <property type="match status" value="2"/>
</dbReference>